<evidence type="ECO:0000256" key="1">
    <source>
        <dbReference type="SAM" id="MobiDB-lite"/>
    </source>
</evidence>
<evidence type="ECO:0000313" key="3">
    <source>
        <dbReference type="Proteomes" id="UP000001072"/>
    </source>
</evidence>
<organism evidence="3">
    <name type="scientific">Melampsora larici-populina (strain 98AG31 / pathotype 3-4-7)</name>
    <name type="common">Poplar leaf rust fungus</name>
    <dbReference type="NCBI Taxonomy" id="747676"/>
    <lineage>
        <taxon>Eukaryota</taxon>
        <taxon>Fungi</taxon>
        <taxon>Dikarya</taxon>
        <taxon>Basidiomycota</taxon>
        <taxon>Pucciniomycotina</taxon>
        <taxon>Pucciniomycetes</taxon>
        <taxon>Pucciniales</taxon>
        <taxon>Melampsoraceae</taxon>
        <taxon>Melampsora</taxon>
    </lineage>
</organism>
<dbReference type="AlphaFoldDB" id="F4S5X2"/>
<accession>F4S5X2</accession>
<protein>
    <submittedName>
        <fullName evidence="2">Uncharacterized protein</fullName>
    </submittedName>
</protein>
<keyword evidence="3" id="KW-1185">Reference proteome</keyword>
<feature type="compositionally biased region" description="Basic residues" evidence="1">
    <location>
        <begin position="166"/>
        <end position="177"/>
    </location>
</feature>
<dbReference type="EMBL" id="GL883152">
    <property type="protein sequence ID" value="EGF99976.1"/>
    <property type="molecule type" value="Genomic_DNA"/>
</dbReference>
<name>F4S5X2_MELLP</name>
<feature type="region of interest" description="Disordered" evidence="1">
    <location>
        <begin position="157"/>
        <end position="198"/>
    </location>
</feature>
<dbReference type="VEuPathDB" id="FungiDB:MELLADRAFT_112263"/>
<dbReference type="Proteomes" id="UP000001072">
    <property type="component" value="Unassembled WGS sequence"/>
</dbReference>
<dbReference type="InParanoid" id="F4S5X2"/>
<feature type="region of interest" description="Disordered" evidence="1">
    <location>
        <begin position="97"/>
        <end position="137"/>
    </location>
</feature>
<dbReference type="GeneID" id="18924624"/>
<feature type="compositionally biased region" description="Gly residues" evidence="1">
    <location>
        <begin position="24"/>
        <end position="39"/>
    </location>
</feature>
<reference evidence="3" key="1">
    <citation type="journal article" date="2011" name="Proc. Natl. Acad. Sci. U.S.A.">
        <title>Obligate biotrophy features unraveled by the genomic analysis of rust fungi.</title>
        <authorList>
            <person name="Duplessis S."/>
            <person name="Cuomo C.A."/>
            <person name="Lin Y.-C."/>
            <person name="Aerts A."/>
            <person name="Tisserant E."/>
            <person name="Veneault-Fourrey C."/>
            <person name="Joly D.L."/>
            <person name="Hacquard S."/>
            <person name="Amselem J."/>
            <person name="Cantarel B.L."/>
            <person name="Chiu R."/>
            <person name="Coutinho P.M."/>
            <person name="Feau N."/>
            <person name="Field M."/>
            <person name="Frey P."/>
            <person name="Gelhaye E."/>
            <person name="Goldberg J."/>
            <person name="Grabherr M.G."/>
            <person name="Kodira C.D."/>
            <person name="Kohler A."/>
            <person name="Kuees U."/>
            <person name="Lindquist E.A."/>
            <person name="Lucas S.M."/>
            <person name="Mago R."/>
            <person name="Mauceli E."/>
            <person name="Morin E."/>
            <person name="Murat C."/>
            <person name="Pangilinan J.L."/>
            <person name="Park R."/>
            <person name="Pearson M."/>
            <person name="Quesneville H."/>
            <person name="Rouhier N."/>
            <person name="Sakthikumar S."/>
            <person name="Salamov A.A."/>
            <person name="Schmutz J."/>
            <person name="Selles B."/>
            <person name="Shapiro H."/>
            <person name="Tanguay P."/>
            <person name="Tuskan G.A."/>
            <person name="Henrissat B."/>
            <person name="Van de Peer Y."/>
            <person name="Rouze P."/>
            <person name="Ellis J.G."/>
            <person name="Dodds P.N."/>
            <person name="Schein J.E."/>
            <person name="Zhong S."/>
            <person name="Hamelin R.C."/>
            <person name="Grigoriev I.V."/>
            <person name="Szabo L.J."/>
            <person name="Martin F."/>
        </authorList>
    </citation>
    <scope>NUCLEOTIDE SEQUENCE [LARGE SCALE GENOMIC DNA]</scope>
    <source>
        <strain evidence="3">98AG31 / pathotype 3-4-7</strain>
    </source>
</reference>
<dbReference type="KEGG" id="mlr:MELLADRAFT_112263"/>
<feature type="compositionally biased region" description="Gly residues" evidence="1">
    <location>
        <begin position="1"/>
        <end position="11"/>
    </location>
</feature>
<feature type="compositionally biased region" description="Acidic residues" evidence="1">
    <location>
        <begin position="184"/>
        <end position="198"/>
    </location>
</feature>
<proteinExistence type="predicted"/>
<dbReference type="HOGENOM" id="CLU_1378413_0_0_1"/>
<feature type="compositionally biased region" description="Basic and acidic residues" evidence="1">
    <location>
        <begin position="112"/>
        <end position="129"/>
    </location>
</feature>
<evidence type="ECO:0000313" key="2">
    <source>
        <dbReference type="EMBL" id="EGF99976.1"/>
    </source>
</evidence>
<dbReference type="RefSeq" id="XP_007416787.1">
    <property type="nucleotide sequence ID" value="XM_007416725.1"/>
</dbReference>
<feature type="region of interest" description="Disordered" evidence="1">
    <location>
        <begin position="1"/>
        <end position="61"/>
    </location>
</feature>
<gene>
    <name evidence="2" type="ORF">MELLADRAFT_112263</name>
</gene>
<sequence>MNGQGSSGGGQQQEEEVEPEKEGGGNGTGAGEGAGGRPGPSGETGEQAIEGQVQNQTPRDRWWSQIETALSEENNELAKEMLQGFVFMYGKDSTLMRSLEGFDQPGEQPSGNEKRGRSPERERRERPRTESLIVGDDEEDEIDELQDLEEGIVEVNREEVRERGRPAAKKMTGKKRKVTLEREETLEEIEEGDEEEGE</sequence>